<dbReference type="Proteomes" id="UP000799770">
    <property type="component" value="Unassembled WGS sequence"/>
</dbReference>
<sequence length="408" mass="47193">MAKYGLIVESQFDAVHNVAEEMAMQSIGSSYIYLLPDELLLEIASLLSTDAEHRPRSSLQVLLPNLHDLDIAGFNVPGLLTELFGRINFVPFTYHNLRGLILNQCCVRNWEFPFPPLTKISYQVPTGYILERDLDALEHVPALSSLRSLALELPLCRGFIEEASFDRFKRYISILAEKLQCSSLVSLELVFIRTTRRAKAEFRRSSTPSFYYDETFVPVGTRITNFSAFCNLQHLTVPMLIVEDEKIPLVGRFQSPHWEVQPVSDGSVRLQIRGLEYYSKTGMTQFHDPGDDSSYYQDELKYPGWPNLPRTIHKLEIWVCTDQNVNLTQRLSKARHDYPQLRHIIMRVPVANGVPYVEIKNNLEEYVELFRNQGVLLQFLREELWRAVDERSTNWINGWPYYELSGSH</sequence>
<evidence type="ECO:0000313" key="2">
    <source>
        <dbReference type="Proteomes" id="UP000799770"/>
    </source>
</evidence>
<gene>
    <name evidence="1" type="ORF">BDV96DRAFT_633956</name>
</gene>
<dbReference type="AlphaFoldDB" id="A0A6A5Z123"/>
<keyword evidence="2" id="KW-1185">Reference proteome</keyword>
<accession>A0A6A5Z123</accession>
<dbReference type="EMBL" id="ML977330">
    <property type="protein sequence ID" value="KAF2112723.1"/>
    <property type="molecule type" value="Genomic_DNA"/>
</dbReference>
<evidence type="ECO:0000313" key="1">
    <source>
        <dbReference type="EMBL" id="KAF2112723.1"/>
    </source>
</evidence>
<protein>
    <submittedName>
        <fullName evidence="1">Uncharacterized protein</fullName>
    </submittedName>
</protein>
<organism evidence="1 2">
    <name type="scientific">Lophiotrema nucula</name>
    <dbReference type="NCBI Taxonomy" id="690887"/>
    <lineage>
        <taxon>Eukaryota</taxon>
        <taxon>Fungi</taxon>
        <taxon>Dikarya</taxon>
        <taxon>Ascomycota</taxon>
        <taxon>Pezizomycotina</taxon>
        <taxon>Dothideomycetes</taxon>
        <taxon>Pleosporomycetidae</taxon>
        <taxon>Pleosporales</taxon>
        <taxon>Lophiotremataceae</taxon>
        <taxon>Lophiotrema</taxon>
    </lineage>
</organism>
<reference evidence="1" key="1">
    <citation type="journal article" date="2020" name="Stud. Mycol.">
        <title>101 Dothideomycetes genomes: a test case for predicting lifestyles and emergence of pathogens.</title>
        <authorList>
            <person name="Haridas S."/>
            <person name="Albert R."/>
            <person name="Binder M."/>
            <person name="Bloem J."/>
            <person name="Labutti K."/>
            <person name="Salamov A."/>
            <person name="Andreopoulos B."/>
            <person name="Baker S."/>
            <person name="Barry K."/>
            <person name="Bills G."/>
            <person name="Bluhm B."/>
            <person name="Cannon C."/>
            <person name="Castanera R."/>
            <person name="Culley D."/>
            <person name="Daum C."/>
            <person name="Ezra D."/>
            <person name="Gonzalez J."/>
            <person name="Henrissat B."/>
            <person name="Kuo A."/>
            <person name="Liang C."/>
            <person name="Lipzen A."/>
            <person name="Lutzoni F."/>
            <person name="Magnuson J."/>
            <person name="Mondo S."/>
            <person name="Nolan M."/>
            <person name="Ohm R."/>
            <person name="Pangilinan J."/>
            <person name="Park H.-J."/>
            <person name="Ramirez L."/>
            <person name="Alfaro M."/>
            <person name="Sun H."/>
            <person name="Tritt A."/>
            <person name="Yoshinaga Y."/>
            <person name="Zwiers L.-H."/>
            <person name="Turgeon B."/>
            <person name="Goodwin S."/>
            <person name="Spatafora J."/>
            <person name="Crous P."/>
            <person name="Grigoriev I."/>
        </authorList>
    </citation>
    <scope>NUCLEOTIDE SEQUENCE</scope>
    <source>
        <strain evidence="1">CBS 627.86</strain>
    </source>
</reference>
<proteinExistence type="predicted"/>
<name>A0A6A5Z123_9PLEO</name>